<evidence type="ECO:0000313" key="3">
    <source>
        <dbReference type="Proteomes" id="UP001058974"/>
    </source>
</evidence>
<evidence type="ECO:0000313" key="2">
    <source>
        <dbReference type="EMBL" id="KAI5390352.1"/>
    </source>
</evidence>
<organism evidence="2 3">
    <name type="scientific">Pisum sativum</name>
    <name type="common">Garden pea</name>
    <name type="synonym">Lathyrus oleraceus</name>
    <dbReference type="NCBI Taxonomy" id="3888"/>
    <lineage>
        <taxon>Eukaryota</taxon>
        <taxon>Viridiplantae</taxon>
        <taxon>Streptophyta</taxon>
        <taxon>Embryophyta</taxon>
        <taxon>Tracheophyta</taxon>
        <taxon>Spermatophyta</taxon>
        <taxon>Magnoliopsida</taxon>
        <taxon>eudicotyledons</taxon>
        <taxon>Gunneridae</taxon>
        <taxon>Pentapetalae</taxon>
        <taxon>rosids</taxon>
        <taxon>fabids</taxon>
        <taxon>Fabales</taxon>
        <taxon>Fabaceae</taxon>
        <taxon>Papilionoideae</taxon>
        <taxon>50 kb inversion clade</taxon>
        <taxon>NPAAA clade</taxon>
        <taxon>Hologalegina</taxon>
        <taxon>IRL clade</taxon>
        <taxon>Fabeae</taxon>
        <taxon>Lathyrus</taxon>
    </lineage>
</organism>
<feature type="region of interest" description="Disordered" evidence="1">
    <location>
        <begin position="76"/>
        <end position="107"/>
    </location>
</feature>
<sequence>MFHDNKHSRVVQLENQFSNTNLEDFPLTKVYCNRLKTLSDQLANVDSPQHDPLPTFATTRSRLELEESTMLQRAARESHASSISAALMAKAPATEPAPKLSSHASNS</sequence>
<name>A0A9D4ZYB0_PEA</name>
<comment type="caution">
    <text evidence="2">The sequence shown here is derived from an EMBL/GenBank/DDBJ whole genome shotgun (WGS) entry which is preliminary data.</text>
</comment>
<dbReference type="EMBL" id="JAMSHJ010000007">
    <property type="protein sequence ID" value="KAI5390352.1"/>
    <property type="molecule type" value="Genomic_DNA"/>
</dbReference>
<accession>A0A9D4ZYB0</accession>
<keyword evidence="3" id="KW-1185">Reference proteome</keyword>
<dbReference type="AlphaFoldDB" id="A0A9D4ZYB0"/>
<proteinExistence type="predicted"/>
<dbReference type="Gramene" id="Psat07G0560600-T1">
    <property type="protein sequence ID" value="KAI5390352.1"/>
    <property type="gene ID" value="KIW84_075606"/>
</dbReference>
<dbReference type="PANTHER" id="PTHR47481:SF42">
    <property type="entry name" value="RHO GTPASE-ACTIVATING PROTEIN GACK-LIKE"/>
    <property type="match status" value="1"/>
</dbReference>
<dbReference type="Proteomes" id="UP001058974">
    <property type="component" value="Chromosome 7"/>
</dbReference>
<dbReference type="PANTHER" id="PTHR47481">
    <property type="match status" value="1"/>
</dbReference>
<protein>
    <submittedName>
        <fullName evidence="2">Uncharacterized protein</fullName>
    </submittedName>
</protein>
<gene>
    <name evidence="2" type="ORF">KIW84_075606</name>
</gene>
<reference evidence="2 3" key="1">
    <citation type="journal article" date="2022" name="Nat. Genet.">
        <title>Improved pea reference genome and pan-genome highlight genomic features and evolutionary characteristics.</title>
        <authorList>
            <person name="Yang T."/>
            <person name="Liu R."/>
            <person name="Luo Y."/>
            <person name="Hu S."/>
            <person name="Wang D."/>
            <person name="Wang C."/>
            <person name="Pandey M.K."/>
            <person name="Ge S."/>
            <person name="Xu Q."/>
            <person name="Li N."/>
            <person name="Li G."/>
            <person name="Huang Y."/>
            <person name="Saxena R.K."/>
            <person name="Ji Y."/>
            <person name="Li M."/>
            <person name="Yan X."/>
            <person name="He Y."/>
            <person name="Liu Y."/>
            <person name="Wang X."/>
            <person name="Xiang C."/>
            <person name="Varshney R.K."/>
            <person name="Ding H."/>
            <person name="Gao S."/>
            <person name="Zong X."/>
        </authorList>
    </citation>
    <scope>NUCLEOTIDE SEQUENCE [LARGE SCALE GENOMIC DNA]</scope>
    <source>
        <strain evidence="2 3">cv. Zhongwan 6</strain>
    </source>
</reference>
<evidence type="ECO:0000256" key="1">
    <source>
        <dbReference type="SAM" id="MobiDB-lite"/>
    </source>
</evidence>